<dbReference type="GO" id="GO:0005737">
    <property type="term" value="C:cytoplasm"/>
    <property type="evidence" value="ECO:0007669"/>
    <property type="project" value="UniProtKB-SubCell"/>
</dbReference>
<evidence type="ECO:0000313" key="9">
    <source>
        <dbReference type="Proteomes" id="UP000557193"/>
    </source>
</evidence>
<keyword evidence="6 7" id="KW-0949">S-adenosyl-L-methionine</keyword>
<protein>
    <recommendedName>
        <fullName evidence="7">Protein-L-isoaspartate O-methyltransferase</fullName>
        <ecNumber evidence="7">2.1.1.77</ecNumber>
    </recommendedName>
    <alternativeName>
        <fullName evidence="7">L-isoaspartyl protein carboxyl methyltransferase</fullName>
    </alternativeName>
    <alternativeName>
        <fullName evidence="7">Protein L-isoaspartyl methyltransferase</fullName>
    </alternativeName>
    <alternativeName>
        <fullName evidence="7">Protein-beta-aspartate methyltransferase</fullName>
        <shortName evidence="7">PIMT</shortName>
    </alternativeName>
</protein>
<dbReference type="NCBIfam" id="TIGR00080">
    <property type="entry name" value="pimt"/>
    <property type="match status" value="1"/>
</dbReference>
<dbReference type="SUPFAM" id="SSF53335">
    <property type="entry name" value="S-adenosyl-L-methionine-dependent methyltransferases"/>
    <property type="match status" value="1"/>
</dbReference>
<evidence type="ECO:0000256" key="3">
    <source>
        <dbReference type="ARBA" id="ARBA00022490"/>
    </source>
</evidence>
<reference evidence="8 9" key="1">
    <citation type="submission" date="2020-08" db="EMBL/GenBank/DDBJ databases">
        <title>Functional genomics of gut bacteria from endangered species of beetles.</title>
        <authorList>
            <person name="Carlos-Shanley C."/>
        </authorList>
    </citation>
    <scope>NUCLEOTIDE SEQUENCE [LARGE SCALE GENOMIC DNA]</scope>
    <source>
        <strain evidence="8 9">S00202</strain>
    </source>
</reference>
<keyword evidence="4 7" id="KW-0489">Methyltransferase</keyword>
<dbReference type="HAMAP" id="MF_00090">
    <property type="entry name" value="PIMT"/>
    <property type="match status" value="1"/>
</dbReference>
<keyword evidence="3 7" id="KW-0963">Cytoplasm</keyword>
<dbReference type="CDD" id="cd02440">
    <property type="entry name" value="AdoMet_MTases"/>
    <property type="match status" value="1"/>
</dbReference>
<comment type="caution">
    <text evidence="8">The sequence shown here is derived from an EMBL/GenBank/DDBJ whole genome shotgun (WGS) entry which is preliminary data.</text>
</comment>
<accession>A0A7X0BR78</accession>
<keyword evidence="5 7" id="KW-0808">Transferase</keyword>
<dbReference type="PROSITE" id="PS01279">
    <property type="entry name" value="PCMT"/>
    <property type="match status" value="1"/>
</dbReference>
<feature type="active site" evidence="7">
    <location>
        <position position="73"/>
    </location>
</feature>
<name>A0A7X0BR78_9PSED</name>
<dbReference type="AlphaFoldDB" id="A0A7X0BR78"/>
<evidence type="ECO:0000313" key="8">
    <source>
        <dbReference type="EMBL" id="MBB6341382.1"/>
    </source>
</evidence>
<dbReference type="InterPro" id="IPR029063">
    <property type="entry name" value="SAM-dependent_MTases_sf"/>
</dbReference>
<gene>
    <name evidence="7" type="primary">pcm</name>
    <name evidence="8" type="ORF">HNP49_001539</name>
</gene>
<dbReference type="GO" id="GO:0030091">
    <property type="term" value="P:protein repair"/>
    <property type="evidence" value="ECO:0007669"/>
    <property type="project" value="UniProtKB-UniRule"/>
</dbReference>
<dbReference type="Pfam" id="PF01135">
    <property type="entry name" value="PCMT"/>
    <property type="match status" value="1"/>
</dbReference>
<dbReference type="NCBIfam" id="NF001453">
    <property type="entry name" value="PRK00312.1"/>
    <property type="match status" value="1"/>
</dbReference>
<sequence length="224" mass="25009">MRGNDHLQRHGIGMTSQRTRERLIERLYEEGLSNPHVLEVIRRTPRHLFVDEALAHRAYEDTALPIGHNQTISQPYIVGRMTELLLAAGPLDKVLEIGTGCGYQTAVLAQLVERVFTVERIQALQDRAKERLAELNLRNVVYRWGDGWEGWSALAPYNGIMVTAAAAEVPQALLDQLAIGGRLVIPVGAGDEQELLLIVREEDGFSRHVLDAVRFVPLLQGPLL</sequence>
<evidence type="ECO:0000256" key="6">
    <source>
        <dbReference type="ARBA" id="ARBA00022691"/>
    </source>
</evidence>
<dbReference type="Proteomes" id="UP000557193">
    <property type="component" value="Unassembled WGS sequence"/>
</dbReference>
<evidence type="ECO:0000256" key="2">
    <source>
        <dbReference type="ARBA" id="ARBA00005369"/>
    </source>
</evidence>
<dbReference type="EC" id="2.1.1.77" evidence="7"/>
<dbReference type="GO" id="GO:0032259">
    <property type="term" value="P:methylation"/>
    <property type="evidence" value="ECO:0007669"/>
    <property type="project" value="UniProtKB-KW"/>
</dbReference>
<comment type="similarity">
    <text evidence="2 7">Belongs to the methyltransferase superfamily. L-isoaspartyl/D-aspartyl protein methyltransferase family.</text>
</comment>
<comment type="subcellular location">
    <subcellularLocation>
        <location evidence="1 7">Cytoplasm</location>
    </subcellularLocation>
</comment>
<evidence type="ECO:0000256" key="4">
    <source>
        <dbReference type="ARBA" id="ARBA00022603"/>
    </source>
</evidence>
<organism evidence="8 9">
    <name type="scientific">Pseudomonas fluvialis</name>
    <dbReference type="NCBI Taxonomy" id="1793966"/>
    <lineage>
        <taxon>Bacteria</taxon>
        <taxon>Pseudomonadati</taxon>
        <taxon>Pseudomonadota</taxon>
        <taxon>Gammaproteobacteria</taxon>
        <taxon>Pseudomonadales</taxon>
        <taxon>Pseudomonadaceae</taxon>
        <taxon>Pseudomonas</taxon>
    </lineage>
</organism>
<dbReference type="FunFam" id="3.40.50.150:FF:000010">
    <property type="entry name" value="Protein-L-isoaspartate O-methyltransferase"/>
    <property type="match status" value="1"/>
</dbReference>
<keyword evidence="9" id="KW-1185">Reference proteome</keyword>
<dbReference type="Gene3D" id="3.40.50.150">
    <property type="entry name" value="Vaccinia Virus protein VP39"/>
    <property type="match status" value="1"/>
</dbReference>
<dbReference type="GO" id="GO:0004719">
    <property type="term" value="F:protein-L-isoaspartate (D-aspartate) O-methyltransferase activity"/>
    <property type="evidence" value="ECO:0007669"/>
    <property type="project" value="UniProtKB-UniRule"/>
</dbReference>
<evidence type="ECO:0000256" key="7">
    <source>
        <dbReference type="HAMAP-Rule" id="MF_00090"/>
    </source>
</evidence>
<evidence type="ECO:0000256" key="1">
    <source>
        <dbReference type="ARBA" id="ARBA00004496"/>
    </source>
</evidence>
<comment type="function">
    <text evidence="7">Catalyzes the methyl esterification of L-isoaspartyl residues in peptides and proteins that result from spontaneous decomposition of normal L-aspartyl and L-asparaginyl residues. It plays a role in the repair and/or degradation of damaged proteins.</text>
</comment>
<evidence type="ECO:0000256" key="5">
    <source>
        <dbReference type="ARBA" id="ARBA00022679"/>
    </source>
</evidence>
<dbReference type="InterPro" id="IPR000682">
    <property type="entry name" value="PCMT"/>
</dbReference>
<dbReference type="PANTHER" id="PTHR11579:SF0">
    <property type="entry name" value="PROTEIN-L-ISOASPARTATE(D-ASPARTATE) O-METHYLTRANSFERASE"/>
    <property type="match status" value="1"/>
</dbReference>
<proteinExistence type="inferred from homology"/>
<comment type="catalytic activity">
    <reaction evidence="7">
        <text>[protein]-L-isoaspartate + S-adenosyl-L-methionine = [protein]-L-isoaspartate alpha-methyl ester + S-adenosyl-L-homocysteine</text>
        <dbReference type="Rhea" id="RHEA:12705"/>
        <dbReference type="Rhea" id="RHEA-COMP:12143"/>
        <dbReference type="Rhea" id="RHEA-COMP:12144"/>
        <dbReference type="ChEBI" id="CHEBI:57856"/>
        <dbReference type="ChEBI" id="CHEBI:59789"/>
        <dbReference type="ChEBI" id="CHEBI:90596"/>
        <dbReference type="ChEBI" id="CHEBI:90598"/>
        <dbReference type="EC" id="2.1.1.77"/>
    </reaction>
</comment>
<dbReference type="PANTHER" id="PTHR11579">
    <property type="entry name" value="PROTEIN-L-ISOASPARTATE O-METHYLTRANSFERASE"/>
    <property type="match status" value="1"/>
</dbReference>
<dbReference type="EMBL" id="JACHLL010000002">
    <property type="protein sequence ID" value="MBB6341382.1"/>
    <property type="molecule type" value="Genomic_DNA"/>
</dbReference>